<gene>
    <name evidence="2" type="ORF">CEXT_322921</name>
</gene>
<keyword evidence="3" id="KW-1185">Reference proteome</keyword>
<organism evidence="2 3">
    <name type="scientific">Caerostris extrusa</name>
    <name type="common">Bark spider</name>
    <name type="synonym">Caerostris bankana</name>
    <dbReference type="NCBI Taxonomy" id="172846"/>
    <lineage>
        <taxon>Eukaryota</taxon>
        <taxon>Metazoa</taxon>
        <taxon>Ecdysozoa</taxon>
        <taxon>Arthropoda</taxon>
        <taxon>Chelicerata</taxon>
        <taxon>Arachnida</taxon>
        <taxon>Araneae</taxon>
        <taxon>Araneomorphae</taxon>
        <taxon>Entelegynae</taxon>
        <taxon>Araneoidea</taxon>
        <taxon>Araneidae</taxon>
        <taxon>Caerostris</taxon>
    </lineage>
</organism>
<proteinExistence type="predicted"/>
<evidence type="ECO:0000313" key="2">
    <source>
        <dbReference type="EMBL" id="GIX84128.1"/>
    </source>
</evidence>
<name>A0AAV4NI21_CAEEX</name>
<reference evidence="2 3" key="1">
    <citation type="submission" date="2021-06" db="EMBL/GenBank/DDBJ databases">
        <title>Caerostris extrusa draft genome.</title>
        <authorList>
            <person name="Kono N."/>
            <person name="Arakawa K."/>
        </authorList>
    </citation>
    <scope>NUCLEOTIDE SEQUENCE [LARGE SCALE GENOMIC DNA]</scope>
</reference>
<dbReference type="Proteomes" id="UP001054945">
    <property type="component" value="Unassembled WGS sequence"/>
</dbReference>
<sequence length="86" mass="9687">MHKNAFRTGQPRYSSQSRHRYISLWGPSVSQTSKNDQPMTLTNVPYQVDGPLGSRHKQDLLGSKDVPRGSFCVRSTLQWGLPVTSK</sequence>
<feature type="compositionally biased region" description="Polar residues" evidence="1">
    <location>
        <begin position="28"/>
        <end position="45"/>
    </location>
</feature>
<dbReference type="EMBL" id="BPLR01020932">
    <property type="protein sequence ID" value="GIX84128.1"/>
    <property type="molecule type" value="Genomic_DNA"/>
</dbReference>
<comment type="caution">
    <text evidence="2">The sequence shown here is derived from an EMBL/GenBank/DDBJ whole genome shotgun (WGS) entry which is preliminary data.</text>
</comment>
<evidence type="ECO:0000256" key="1">
    <source>
        <dbReference type="SAM" id="MobiDB-lite"/>
    </source>
</evidence>
<evidence type="ECO:0000313" key="3">
    <source>
        <dbReference type="Proteomes" id="UP001054945"/>
    </source>
</evidence>
<dbReference type="AlphaFoldDB" id="A0AAV4NI21"/>
<protein>
    <submittedName>
        <fullName evidence="2">Uncharacterized protein</fullName>
    </submittedName>
</protein>
<accession>A0AAV4NI21</accession>
<feature type="region of interest" description="Disordered" evidence="1">
    <location>
        <begin position="28"/>
        <end position="58"/>
    </location>
</feature>